<accession>A0AA36CPK9</accession>
<comment type="caution">
    <text evidence="1">The sequence shown here is derived from an EMBL/GenBank/DDBJ whole genome shotgun (WGS) entry which is preliminary data.</text>
</comment>
<sequence>MEDSSKTLRLDDSVTLHFCEEPAAQIPNECKGRRGILRVIDQNKAEMYAWTLLAALFALTLANPLPNADYDGFQGIFDSTEQFCEHMMRETFGADVVKHPGFAAHMDTQGLKTRFCDEADQAVQCASGSASGSVHFDLVGDECLTQFDADWRDTVVELKKKFGKSP</sequence>
<gene>
    <name evidence="1" type="ORF">MSPICULIGERA_LOCUS11322</name>
</gene>
<evidence type="ECO:0000313" key="2">
    <source>
        <dbReference type="Proteomes" id="UP001177023"/>
    </source>
</evidence>
<evidence type="ECO:0000313" key="1">
    <source>
        <dbReference type="EMBL" id="CAJ0572949.1"/>
    </source>
</evidence>
<protein>
    <submittedName>
        <fullName evidence="1">Uncharacterized protein</fullName>
    </submittedName>
</protein>
<dbReference type="Proteomes" id="UP001177023">
    <property type="component" value="Unassembled WGS sequence"/>
</dbReference>
<feature type="non-terminal residue" evidence="1">
    <location>
        <position position="1"/>
    </location>
</feature>
<dbReference type="EMBL" id="CATQJA010002610">
    <property type="protein sequence ID" value="CAJ0572949.1"/>
    <property type="molecule type" value="Genomic_DNA"/>
</dbReference>
<name>A0AA36CPK9_9BILA</name>
<keyword evidence="2" id="KW-1185">Reference proteome</keyword>
<organism evidence="1 2">
    <name type="scientific">Mesorhabditis spiculigera</name>
    <dbReference type="NCBI Taxonomy" id="96644"/>
    <lineage>
        <taxon>Eukaryota</taxon>
        <taxon>Metazoa</taxon>
        <taxon>Ecdysozoa</taxon>
        <taxon>Nematoda</taxon>
        <taxon>Chromadorea</taxon>
        <taxon>Rhabditida</taxon>
        <taxon>Rhabditina</taxon>
        <taxon>Rhabditomorpha</taxon>
        <taxon>Rhabditoidea</taxon>
        <taxon>Rhabditidae</taxon>
        <taxon>Mesorhabditinae</taxon>
        <taxon>Mesorhabditis</taxon>
    </lineage>
</organism>
<dbReference type="AlphaFoldDB" id="A0AA36CPK9"/>
<proteinExistence type="predicted"/>
<reference evidence="1" key="1">
    <citation type="submission" date="2023-06" db="EMBL/GenBank/DDBJ databases">
        <authorList>
            <person name="Delattre M."/>
        </authorList>
    </citation>
    <scope>NUCLEOTIDE SEQUENCE</scope>
    <source>
        <strain evidence="1">AF72</strain>
    </source>
</reference>